<evidence type="ECO:0000313" key="2">
    <source>
        <dbReference type="EMBL" id="CAD8087333.1"/>
    </source>
</evidence>
<name>A0A8S1NCV5_PARPR</name>
<keyword evidence="1" id="KW-0732">Signal</keyword>
<evidence type="ECO:0008006" key="4">
    <source>
        <dbReference type="Google" id="ProtNLM"/>
    </source>
</evidence>
<feature type="chain" id="PRO_5035879467" description="Transmembrane protein" evidence="1">
    <location>
        <begin position="19"/>
        <end position="294"/>
    </location>
</feature>
<dbReference type="EMBL" id="CAJJDM010000081">
    <property type="protein sequence ID" value="CAD8087333.1"/>
    <property type="molecule type" value="Genomic_DNA"/>
</dbReference>
<keyword evidence="3" id="KW-1185">Reference proteome</keyword>
<sequence length="294" mass="34460">MIIQILALSIVLIKGTECILQKQSCKNLNTKLQCENTDNPYLKCSWNGQCISQFQNSCYQFYTEQDCQRNNYKYQSYVCYWKDGECLKRNKSQDSYDINFDDKTCEDIDNYSQCSNQIGITLLCAWNHNHCQTIQKCSQITSFQQCRNAKIRDRCQYVVNNIASNQQMDQIFATDIFDYKTCRNQDCLFNTNSDCPAFRNGRRCFLKEGKCTQCSYQTNRNDCIATNKCTWQNSECSNIICSSIQSKKLCNSINYCQYDFTTQSCQNNNKQQFSYCYNYNISSDPIKTKYNSFI</sequence>
<dbReference type="Proteomes" id="UP000688137">
    <property type="component" value="Unassembled WGS sequence"/>
</dbReference>
<gene>
    <name evidence="2" type="ORF">PPRIM_AZ9-3.1.T0780147</name>
</gene>
<proteinExistence type="predicted"/>
<dbReference type="AlphaFoldDB" id="A0A8S1NCV5"/>
<feature type="signal peptide" evidence="1">
    <location>
        <begin position="1"/>
        <end position="18"/>
    </location>
</feature>
<comment type="caution">
    <text evidence="2">The sequence shown here is derived from an EMBL/GenBank/DDBJ whole genome shotgun (WGS) entry which is preliminary data.</text>
</comment>
<organism evidence="2 3">
    <name type="scientific">Paramecium primaurelia</name>
    <dbReference type="NCBI Taxonomy" id="5886"/>
    <lineage>
        <taxon>Eukaryota</taxon>
        <taxon>Sar</taxon>
        <taxon>Alveolata</taxon>
        <taxon>Ciliophora</taxon>
        <taxon>Intramacronucleata</taxon>
        <taxon>Oligohymenophorea</taxon>
        <taxon>Peniculida</taxon>
        <taxon>Parameciidae</taxon>
        <taxon>Paramecium</taxon>
    </lineage>
</organism>
<evidence type="ECO:0000256" key="1">
    <source>
        <dbReference type="SAM" id="SignalP"/>
    </source>
</evidence>
<reference evidence="2" key="1">
    <citation type="submission" date="2021-01" db="EMBL/GenBank/DDBJ databases">
        <authorList>
            <consortium name="Genoscope - CEA"/>
            <person name="William W."/>
        </authorList>
    </citation>
    <scope>NUCLEOTIDE SEQUENCE</scope>
</reference>
<accession>A0A8S1NCV5</accession>
<protein>
    <recommendedName>
        <fullName evidence="4">Transmembrane protein</fullName>
    </recommendedName>
</protein>
<evidence type="ECO:0000313" key="3">
    <source>
        <dbReference type="Proteomes" id="UP000688137"/>
    </source>
</evidence>
<dbReference type="OMA" id="NDCIATN"/>